<keyword evidence="1" id="KW-0175">Coiled coil</keyword>
<dbReference type="AlphaFoldDB" id="A0A316U4T1"/>
<evidence type="ECO:0000313" key="4">
    <source>
        <dbReference type="Proteomes" id="UP000245942"/>
    </source>
</evidence>
<feature type="compositionally biased region" description="Low complexity" evidence="2">
    <location>
        <begin position="192"/>
        <end position="209"/>
    </location>
</feature>
<proteinExistence type="predicted"/>
<dbReference type="Proteomes" id="UP000245942">
    <property type="component" value="Unassembled WGS sequence"/>
</dbReference>
<evidence type="ECO:0000256" key="2">
    <source>
        <dbReference type="SAM" id="MobiDB-lite"/>
    </source>
</evidence>
<feature type="region of interest" description="Disordered" evidence="2">
    <location>
        <begin position="120"/>
        <end position="243"/>
    </location>
</feature>
<evidence type="ECO:0000256" key="1">
    <source>
        <dbReference type="SAM" id="Coils"/>
    </source>
</evidence>
<dbReference type="EMBL" id="KZ819328">
    <property type="protein sequence ID" value="PWN20190.1"/>
    <property type="molecule type" value="Genomic_DNA"/>
</dbReference>
<feature type="compositionally biased region" description="Acidic residues" evidence="2">
    <location>
        <begin position="300"/>
        <end position="310"/>
    </location>
</feature>
<feature type="region of interest" description="Disordered" evidence="2">
    <location>
        <begin position="284"/>
        <end position="332"/>
    </location>
</feature>
<organism evidence="3 4">
    <name type="scientific">Pseudomicrostroma glucosiphilum</name>
    <dbReference type="NCBI Taxonomy" id="1684307"/>
    <lineage>
        <taxon>Eukaryota</taxon>
        <taxon>Fungi</taxon>
        <taxon>Dikarya</taxon>
        <taxon>Basidiomycota</taxon>
        <taxon>Ustilaginomycotina</taxon>
        <taxon>Exobasidiomycetes</taxon>
        <taxon>Microstromatales</taxon>
        <taxon>Microstromatales incertae sedis</taxon>
        <taxon>Pseudomicrostroma</taxon>
    </lineage>
</organism>
<dbReference type="RefSeq" id="XP_025347350.1">
    <property type="nucleotide sequence ID" value="XM_025492577.1"/>
</dbReference>
<dbReference type="GeneID" id="37014311"/>
<accession>A0A316U4T1</accession>
<feature type="compositionally biased region" description="Polar residues" evidence="2">
    <location>
        <begin position="166"/>
        <end position="176"/>
    </location>
</feature>
<sequence length="332" mass="36607">MNLLRLEDVFFGGTEEERQEAESALNKINLLRVRAQERRQEAHRRQSLTESFQKLQVEESLLDKALSEVEELRRTNEDQRSKLFIEAEQLLKRSQALIEKKALVSQARARLIDEAGRKDCHISSASEEEVKAMSPPDSPPKKGHPSHPGLVTVPKRTASLKEAVGPTSTQATSQPPLQEARRPQTASAVSLSRAGSRTRPATSSSTTRTVSGLWRRSSVAHPSDSVQGDASHDTSFGSSIASRGSSLRSLFAPFSRSKELDLSASVATPRKDIHSFYVQQGLAAKEQRKTKQTQAVGQEPESEEGYEEIANDITRGPQDESHAQGRIAMAYV</sequence>
<reference evidence="3 4" key="1">
    <citation type="journal article" date="2018" name="Mol. Biol. Evol.">
        <title>Broad Genomic Sampling Reveals a Smut Pathogenic Ancestry of the Fungal Clade Ustilaginomycotina.</title>
        <authorList>
            <person name="Kijpornyongpan T."/>
            <person name="Mondo S.J."/>
            <person name="Barry K."/>
            <person name="Sandor L."/>
            <person name="Lee J."/>
            <person name="Lipzen A."/>
            <person name="Pangilinan J."/>
            <person name="LaButti K."/>
            <person name="Hainaut M."/>
            <person name="Henrissat B."/>
            <person name="Grigoriev I.V."/>
            <person name="Spatafora J.W."/>
            <person name="Aime M.C."/>
        </authorList>
    </citation>
    <scope>NUCLEOTIDE SEQUENCE [LARGE SCALE GENOMIC DNA]</scope>
    <source>
        <strain evidence="3 4">MCA 4718</strain>
    </source>
</reference>
<feature type="non-terminal residue" evidence="3">
    <location>
        <position position="1"/>
    </location>
</feature>
<keyword evidence="4" id="KW-1185">Reference proteome</keyword>
<evidence type="ECO:0000313" key="3">
    <source>
        <dbReference type="EMBL" id="PWN20190.1"/>
    </source>
</evidence>
<name>A0A316U4T1_9BASI</name>
<protein>
    <submittedName>
        <fullName evidence="3">Uncharacterized protein</fullName>
    </submittedName>
</protein>
<gene>
    <name evidence="3" type="ORF">BCV69DRAFT_283072</name>
</gene>
<feature type="coiled-coil region" evidence="1">
    <location>
        <begin position="14"/>
        <end position="82"/>
    </location>
</feature>